<name>A0A369ULY1_9GAMM</name>
<dbReference type="AlphaFoldDB" id="A0A369ULY1"/>
<sequence length="292" mass="32100">MRYVLPPMHTLRTFEALSRLRNFTVAAAELHLTASAVSHQIRAIESFYATKLFQRNRRDVALTPAGEKLLEVIQHFLQQLSSVGEALRSRDTNRLYVTAPPSLVSRWLMPRLGGFLSAHPEVDFKLHATQSLLDLDVEKVDFAIRYGDGRWPGLHGVKLFDELIFPVASPDYIARAKLRKPADLKGCVLLRDDFQSWERWCEQTGGVVDKSGWGPVVSDSALLLQAAEAGHGVALGRSVLVADAIAAGALVKIGGRAIAAPGAYYLVSPARHADSKPAKAFRLWLAETAQRG</sequence>
<evidence type="ECO:0000313" key="7">
    <source>
        <dbReference type="Proteomes" id="UP000253782"/>
    </source>
</evidence>
<dbReference type="Pfam" id="PF03466">
    <property type="entry name" value="LysR_substrate"/>
    <property type="match status" value="1"/>
</dbReference>
<evidence type="ECO:0000256" key="4">
    <source>
        <dbReference type="ARBA" id="ARBA00023163"/>
    </source>
</evidence>
<dbReference type="Pfam" id="PF00126">
    <property type="entry name" value="HTH_1"/>
    <property type="match status" value="1"/>
</dbReference>
<dbReference type="GO" id="GO:0006351">
    <property type="term" value="P:DNA-templated transcription"/>
    <property type="evidence" value="ECO:0007669"/>
    <property type="project" value="TreeGrafter"/>
</dbReference>
<protein>
    <submittedName>
        <fullName evidence="6">LysR family transcriptional regulator</fullName>
    </submittedName>
</protein>
<gene>
    <name evidence="6" type="ORF">DVJ77_10200</name>
</gene>
<dbReference type="PANTHER" id="PTHR30537">
    <property type="entry name" value="HTH-TYPE TRANSCRIPTIONAL REGULATOR"/>
    <property type="match status" value="1"/>
</dbReference>
<dbReference type="InterPro" id="IPR005119">
    <property type="entry name" value="LysR_subst-bd"/>
</dbReference>
<evidence type="ECO:0000313" key="6">
    <source>
        <dbReference type="EMBL" id="RDD81541.1"/>
    </source>
</evidence>
<dbReference type="Gene3D" id="1.10.10.10">
    <property type="entry name" value="Winged helix-like DNA-binding domain superfamily/Winged helix DNA-binding domain"/>
    <property type="match status" value="1"/>
</dbReference>
<dbReference type="Proteomes" id="UP000253782">
    <property type="component" value="Unassembled WGS sequence"/>
</dbReference>
<dbReference type="InterPro" id="IPR036390">
    <property type="entry name" value="WH_DNA-bd_sf"/>
</dbReference>
<keyword evidence="4" id="KW-0804">Transcription</keyword>
<keyword evidence="3" id="KW-0238">DNA-binding</keyword>
<dbReference type="InterPro" id="IPR036388">
    <property type="entry name" value="WH-like_DNA-bd_sf"/>
</dbReference>
<feature type="domain" description="HTH lysR-type" evidence="5">
    <location>
        <begin position="6"/>
        <end position="63"/>
    </location>
</feature>
<evidence type="ECO:0000256" key="3">
    <source>
        <dbReference type="ARBA" id="ARBA00023125"/>
    </source>
</evidence>
<reference evidence="6 7" key="1">
    <citation type="submission" date="2018-07" db="EMBL/GenBank/DDBJ databases">
        <title>Dyella tabacisoli L4-6T, whole genome shotgun sequence.</title>
        <authorList>
            <person name="Zhou X.-K."/>
            <person name="Li W.-J."/>
            <person name="Duan Y.-Q."/>
        </authorList>
    </citation>
    <scope>NUCLEOTIDE SEQUENCE [LARGE SCALE GENOMIC DNA]</scope>
    <source>
        <strain evidence="6 7">L4-6</strain>
    </source>
</reference>
<dbReference type="GO" id="GO:0003700">
    <property type="term" value="F:DNA-binding transcription factor activity"/>
    <property type="evidence" value="ECO:0007669"/>
    <property type="project" value="InterPro"/>
</dbReference>
<evidence type="ECO:0000256" key="1">
    <source>
        <dbReference type="ARBA" id="ARBA00009437"/>
    </source>
</evidence>
<dbReference type="GO" id="GO:0043565">
    <property type="term" value="F:sequence-specific DNA binding"/>
    <property type="evidence" value="ECO:0007669"/>
    <property type="project" value="TreeGrafter"/>
</dbReference>
<dbReference type="PROSITE" id="PS50931">
    <property type="entry name" value="HTH_LYSR"/>
    <property type="match status" value="1"/>
</dbReference>
<dbReference type="RefSeq" id="WP_114845412.1">
    <property type="nucleotide sequence ID" value="NZ_JBHSPE010000005.1"/>
</dbReference>
<evidence type="ECO:0000256" key="2">
    <source>
        <dbReference type="ARBA" id="ARBA00023015"/>
    </source>
</evidence>
<dbReference type="EMBL" id="QQAH01000009">
    <property type="protein sequence ID" value="RDD81541.1"/>
    <property type="molecule type" value="Genomic_DNA"/>
</dbReference>
<dbReference type="InterPro" id="IPR058163">
    <property type="entry name" value="LysR-type_TF_proteobact-type"/>
</dbReference>
<evidence type="ECO:0000259" key="5">
    <source>
        <dbReference type="PROSITE" id="PS50931"/>
    </source>
</evidence>
<dbReference type="Gene3D" id="3.40.190.10">
    <property type="entry name" value="Periplasmic binding protein-like II"/>
    <property type="match status" value="2"/>
</dbReference>
<dbReference type="SUPFAM" id="SSF46785">
    <property type="entry name" value="Winged helix' DNA-binding domain"/>
    <property type="match status" value="1"/>
</dbReference>
<keyword evidence="7" id="KW-1185">Reference proteome</keyword>
<comment type="similarity">
    <text evidence="1">Belongs to the LysR transcriptional regulatory family.</text>
</comment>
<proteinExistence type="inferred from homology"/>
<dbReference type="SUPFAM" id="SSF53850">
    <property type="entry name" value="Periplasmic binding protein-like II"/>
    <property type="match status" value="1"/>
</dbReference>
<accession>A0A369ULY1</accession>
<dbReference type="InterPro" id="IPR000847">
    <property type="entry name" value="LysR_HTH_N"/>
</dbReference>
<dbReference type="CDD" id="cd08432">
    <property type="entry name" value="PBP2_GcdR_TrpI_HvrB_AmpR_like"/>
    <property type="match status" value="1"/>
</dbReference>
<dbReference type="PANTHER" id="PTHR30537:SF79">
    <property type="entry name" value="TRANSCRIPTIONAL REGULATOR-RELATED"/>
    <property type="match status" value="1"/>
</dbReference>
<comment type="caution">
    <text evidence="6">The sequence shown here is derived from an EMBL/GenBank/DDBJ whole genome shotgun (WGS) entry which is preliminary data.</text>
</comment>
<keyword evidence="2" id="KW-0805">Transcription regulation</keyword>
<dbReference type="OrthoDB" id="5526340at2"/>
<organism evidence="6 7">
    <name type="scientific">Dyella tabacisoli</name>
    <dbReference type="NCBI Taxonomy" id="2282381"/>
    <lineage>
        <taxon>Bacteria</taxon>
        <taxon>Pseudomonadati</taxon>
        <taxon>Pseudomonadota</taxon>
        <taxon>Gammaproteobacteria</taxon>
        <taxon>Lysobacterales</taxon>
        <taxon>Rhodanobacteraceae</taxon>
        <taxon>Dyella</taxon>
    </lineage>
</organism>